<accession>A0A9N8HV04</accession>
<feature type="region of interest" description="Disordered" evidence="1">
    <location>
        <begin position="112"/>
        <end position="210"/>
    </location>
</feature>
<dbReference type="AlphaFoldDB" id="A0A9N8HV04"/>
<keyword evidence="3" id="KW-1185">Reference proteome</keyword>
<evidence type="ECO:0000256" key="1">
    <source>
        <dbReference type="SAM" id="MobiDB-lite"/>
    </source>
</evidence>
<reference evidence="2" key="1">
    <citation type="submission" date="2020-06" db="EMBL/GenBank/DDBJ databases">
        <authorList>
            <consortium name="Plant Systems Biology data submission"/>
        </authorList>
    </citation>
    <scope>NUCLEOTIDE SEQUENCE</scope>
    <source>
        <strain evidence="2">D6</strain>
    </source>
</reference>
<comment type="caution">
    <text evidence="2">The sequence shown here is derived from an EMBL/GenBank/DDBJ whole genome shotgun (WGS) entry which is preliminary data.</text>
</comment>
<sequence length="567" mass="62300">MVTTRGGGSTSSEEVFSPNKGRASSATSVGSSTTGSRPGLPLYLKKTLAKELQRRIGGPSKLFGPKALQKFLDSSENSPEHYGIAGDLLRRQISQKVTRWKRYSKDQWKSRVLHRYKISEDPGLSSSSDSSASSLENDQDDLPLPKSPPPIPKEISTGKKKTPSSSSKTPRAATKKGSAVAKKSPFKTPKVPKLVPDKKKPSPVPEEQVSHFKMPATKYHEIVVDTDRAFANGPFYVFNVQQTLEGVGKEAGRMFWGYIILLKVDLRWILSDLKKSFYHGRIFATDTVLISLPAWDFNLYKNRDAFLPANGEPDNLVQALDDSQDRFKKEKDEKFFAHYRLKFDGEAINSSNIFEEATEDEKLKSNIVKIKSKDHTGKEIEEYYCRFVVCRSDLQSRKKGKIEDEKAALSAAAQQLKDLGLDISKADGDALLVHGGDDDDNDNGNNEDEDDDDDYFDYDNDAPMLPARDPTPAPLGNMGIFSSLGRAVASGVGLGQSTNNGNNDSLNQSLDDLVEVAADVKALMSLQKKRNLDDIDDLSGGGDRVAEDDGDGDRVAEDDGDAVGGDY</sequence>
<organism evidence="2 3">
    <name type="scientific">Seminavis robusta</name>
    <dbReference type="NCBI Taxonomy" id="568900"/>
    <lineage>
        <taxon>Eukaryota</taxon>
        <taxon>Sar</taxon>
        <taxon>Stramenopiles</taxon>
        <taxon>Ochrophyta</taxon>
        <taxon>Bacillariophyta</taxon>
        <taxon>Bacillariophyceae</taxon>
        <taxon>Bacillariophycidae</taxon>
        <taxon>Naviculales</taxon>
        <taxon>Naviculaceae</taxon>
        <taxon>Seminavis</taxon>
    </lineage>
</organism>
<feature type="region of interest" description="Disordered" evidence="1">
    <location>
        <begin position="1"/>
        <end position="42"/>
    </location>
</feature>
<feature type="compositionally biased region" description="Low complexity" evidence="1">
    <location>
        <begin position="21"/>
        <end position="37"/>
    </location>
</feature>
<feature type="region of interest" description="Disordered" evidence="1">
    <location>
        <begin position="432"/>
        <end position="473"/>
    </location>
</feature>
<protein>
    <submittedName>
        <fullName evidence="2">Uncharacterized protein</fullName>
    </submittedName>
</protein>
<name>A0A9N8HV04_9STRA</name>
<feature type="compositionally biased region" description="Low complexity" evidence="1">
    <location>
        <begin position="125"/>
        <end position="134"/>
    </location>
</feature>
<gene>
    <name evidence="2" type="ORF">SEMRO_1449_G273650.1</name>
</gene>
<feature type="region of interest" description="Disordered" evidence="1">
    <location>
        <begin position="531"/>
        <end position="567"/>
    </location>
</feature>
<dbReference type="EMBL" id="CAICTM010001447">
    <property type="protein sequence ID" value="CAB9523723.1"/>
    <property type="molecule type" value="Genomic_DNA"/>
</dbReference>
<feature type="compositionally biased region" description="Basic and acidic residues" evidence="1">
    <location>
        <begin position="544"/>
        <end position="557"/>
    </location>
</feature>
<proteinExistence type="predicted"/>
<dbReference type="Proteomes" id="UP001153069">
    <property type="component" value="Unassembled WGS sequence"/>
</dbReference>
<evidence type="ECO:0000313" key="3">
    <source>
        <dbReference type="Proteomes" id="UP001153069"/>
    </source>
</evidence>
<feature type="compositionally biased region" description="Low complexity" evidence="1">
    <location>
        <begin position="163"/>
        <end position="176"/>
    </location>
</feature>
<evidence type="ECO:0000313" key="2">
    <source>
        <dbReference type="EMBL" id="CAB9523723.1"/>
    </source>
</evidence>
<feature type="compositionally biased region" description="Acidic residues" evidence="1">
    <location>
        <begin position="437"/>
        <end position="460"/>
    </location>
</feature>